<dbReference type="Gene3D" id="3.30.70.270">
    <property type="match status" value="1"/>
</dbReference>
<dbReference type="InterPro" id="IPR011006">
    <property type="entry name" value="CheY-like_superfamily"/>
</dbReference>
<feature type="domain" description="Response regulatory" evidence="2">
    <location>
        <begin position="4"/>
        <end position="121"/>
    </location>
</feature>
<comment type="caution">
    <text evidence="4">The sequence shown here is derived from an EMBL/GenBank/DDBJ whole genome shotgun (WGS) entry which is preliminary data.</text>
</comment>
<dbReference type="SMART" id="SM00267">
    <property type="entry name" value="GGDEF"/>
    <property type="match status" value="1"/>
</dbReference>
<dbReference type="InterPro" id="IPR050469">
    <property type="entry name" value="Diguanylate_Cyclase"/>
</dbReference>
<proteinExistence type="predicted"/>
<dbReference type="PANTHER" id="PTHR45138:SF6">
    <property type="entry name" value="DIGUANYLATE CYCLASE DGCN"/>
    <property type="match status" value="1"/>
</dbReference>
<dbReference type="InterPro" id="IPR000160">
    <property type="entry name" value="GGDEF_dom"/>
</dbReference>
<evidence type="ECO:0000259" key="3">
    <source>
        <dbReference type="PROSITE" id="PS50887"/>
    </source>
</evidence>
<organism evidence="4 5">
    <name type="scientific">Massilimicrobiota timonensis</name>
    <dbReference type="NCBI Taxonomy" id="1776392"/>
    <lineage>
        <taxon>Bacteria</taxon>
        <taxon>Bacillati</taxon>
        <taxon>Bacillota</taxon>
        <taxon>Erysipelotrichia</taxon>
        <taxon>Erysipelotrichales</taxon>
        <taxon>Erysipelotrichaceae</taxon>
        <taxon>Massilimicrobiota</taxon>
    </lineage>
</organism>
<dbReference type="InterPro" id="IPR043128">
    <property type="entry name" value="Rev_trsase/Diguanyl_cyclase"/>
</dbReference>
<reference evidence="5" key="1">
    <citation type="submission" date="2023-06" db="EMBL/GenBank/DDBJ databases">
        <title>Identification and characterization of horizontal gene transfer across gut microbiota members of farm animals based on homology search.</title>
        <authorList>
            <person name="Zeman M."/>
            <person name="Kubasova T."/>
            <person name="Jahodarova E."/>
            <person name="Nykrynova M."/>
            <person name="Rychlik I."/>
        </authorList>
    </citation>
    <scope>NUCLEOTIDE SEQUENCE [LARGE SCALE GENOMIC DNA]</scope>
    <source>
        <strain evidence="5">ET341</strain>
    </source>
</reference>
<dbReference type="Gene3D" id="3.40.50.2300">
    <property type="match status" value="1"/>
</dbReference>
<evidence type="ECO:0000313" key="4">
    <source>
        <dbReference type="EMBL" id="MDM8195517.1"/>
    </source>
</evidence>
<dbReference type="Pfam" id="PF00072">
    <property type="entry name" value="Response_reg"/>
    <property type="match status" value="1"/>
</dbReference>
<gene>
    <name evidence="4" type="ORF">QUV98_04180</name>
</gene>
<dbReference type="Pfam" id="PF00990">
    <property type="entry name" value="GGDEF"/>
    <property type="match status" value="1"/>
</dbReference>
<dbReference type="EC" id="3.5.4.29" evidence="4"/>
<dbReference type="SUPFAM" id="SSF55073">
    <property type="entry name" value="Nucleotide cyclase"/>
    <property type="match status" value="1"/>
</dbReference>
<dbReference type="PROSITE" id="PS50887">
    <property type="entry name" value="GGDEF"/>
    <property type="match status" value="1"/>
</dbReference>
<keyword evidence="5" id="KW-1185">Reference proteome</keyword>
<feature type="domain" description="GGDEF" evidence="3">
    <location>
        <begin position="425"/>
        <end position="552"/>
    </location>
</feature>
<comment type="caution">
    <text evidence="1">Lacks conserved residue(s) required for the propagation of feature annotation.</text>
</comment>
<dbReference type="PANTHER" id="PTHR45138">
    <property type="entry name" value="REGULATORY COMPONENTS OF SENSORY TRANSDUCTION SYSTEM"/>
    <property type="match status" value="1"/>
</dbReference>
<accession>A0ABT7UH94</accession>
<dbReference type="PROSITE" id="PS50110">
    <property type="entry name" value="RESPONSE_REGULATORY"/>
    <property type="match status" value="1"/>
</dbReference>
<dbReference type="InterPro" id="IPR029787">
    <property type="entry name" value="Nucleotide_cyclase"/>
</dbReference>
<dbReference type="Proteomes" id="UP001529275">
    <property type="component" value="Unassembled WGS sequence"/>
</dbReference>
<evidence type="ECO:0000259" key="2">
    <source>
        <dbReference type="PROSITE" id="PS50110"/>
    </source>
</evidence>
<dbReference type="SMART" id="SM00448">
    <property type="entry name" value="REC"/>
    <property type="match status" value="1"/>
</dbReference>
<dbReference type="NCBIfam" id="TIGR00254">
    <property type="entry name" value="GGDEF"/>
    <property type="match status" value="1"/>
</dbReference>
<dbReference type="InterPro" id="IPR001789">
    <property type="entry name" value="Sig_transdc_resp-reg_receiver"/>
</dbReference>
<keyword evidence="4" id="KW-0378">Hydrolase</keyword>
<dbReference type="RefSeq" id="WP_289527448.1">
    <property type="nucleotide sequence ID" value="NZ_JAUDCK010000010.1"/>
</dbReference>
<protein>
    <submittedName>
        <fullName evidence="4">GTP cyclohydrolase IIa</fullName>
        <ecNumber evidence="4">3.5.4.29</ecNumber>
    </submittedName>
</protein>
<dbReference type="CDD" id="cd01949">
    <property type="entry name" value="GGDEF"/>
    <property type="match status" value="1"/>
</dbReference>
<dbReference type="EMBL" id="JAUDCK010000010">
    <property type="protein sequence ID" value="MDM8195517.1"/>
    <property type="molecule type" value="Genomic_DNA"/>
</dbReference>
<evidence type="ECO:0000256" key="1">
    <source>
        <dbReference type="PROSITE-ProRule" id="PRU00169"/>
    </source>
</evidence>
<evidence type="ECO:0000313" key="5">
    <source>
        <dbReference type="Proteomes" id="UP001529275"/>
    </source>
</evidence>
<dbReference type="SUPFAM" id="SSF52172">
    <property type="entry name" value="CheY-like"/>
    <property type="match status" value="1"/>
</dbReference>
<name>A0ABT7UH94_9FIRM</name>
<sequence>MKNKILIVDDSQVNRQSLADILREDYEIVFANNSTEAISLVKNNLSSLSLIILNWMMAEMNGIEVLSSMNKYHWIDKIPVIIIVTQNLQYPIEHAYELGISDVISLPFHEDIVRKRISNIVSLYSQKTYLKNMKTEQLSDQLDIEKIKNNFFFEKQNQLAFIYDNQLDIMFLSQDASQRLELPEIVAHPMARDSHNRLKVRLTKMIQLAQQTNQTNPSFEYEDIFIIDGKDLLCHFQCRAIWLGEENARFIGLMGFIDKEELFDDEQFQNISKFDLLHFQHFLIEFQKIFDQISLIDVQTQRYISLTNEDIENMYFMEHQDLWQDISMFDSKRYKKAYEHQSKVIHFDFQSRYIYYVIDQYIEVNDDPYVIEYNLKMHEHILKSDKQYRKMVKTLNYMQENIYMDGLTEVYNRRYLEDDLIKKEDITAIAMIDLDHFKDINDCFGHLAGDRALQETAKTIKKSVREKDAVIRYGGDEFIILFYQIPKHILDERLNSIRQEITEIKIKTYPDLKLTCSIGCAYGKYDHQLLKLADKRMYQAKEKRNCVVIDDKEELVKV</sequence>
<dbReference type="GO" id="GO:0043740">
    <property type="term" value="F:GTP cyclohydrolase IIa activity"/>
    <property type="evidence" value="ECO:0007669"/>
    <property type="project" value="UniProtKB-EC"/>
</dbReference>